<dbReference type="OrthoDB" id="2976199at2759"/>
<feature type="compositionally biased region" description="Polar residues" evidence="1">
    <location>
        <begin position="24"/>
        <end position="40"/>
    </location>
</feature>
<dbReference type="AlphaFoldDB" id="A0A8H6XK82"/>
<gene>
    <name evidence="2" type="ORF">MSAN_01989400</name>
</gene>
<protein>
    <submittedName>
        <fullName evidence="2">Uncharacterized protein</fullName>
    </submittedName>
</protein>
<proteinExistence type="predicted"/>
<organism evidence="2 3">
    <name type="scientific">Mycena sanguinolenta</name>
    <dbReference type="NCBI Taxonomy" id="230812"/>
    <lineage>
        <taxon>Eukaryota</taxon>
        <taxon>Fungi</taxon>
        <taxon>Dikarya</taxon>
        <taxon>Basidiomycota</taxon>
        <taxon>Agaricomycotina</taxon>
        <taxon>Agaricomycetes</taxon>
        <taxon>Agaricomycetidae</taxon>
        <taxon>Agaricales</taxon>
        <taxon>Marasmiineae</taxon>
        <taxon>Mycenaceae</taxon>
        <taxon>Mycena</taxon>
    </lineage>
</organism>
<evidence type="ECO:0000313" key="3">
    <source>
        <dbReference type="Proteomes" id="UP000623467"/>
    </source>
</evidence>
<feature type="compositionally biased region" description="Low complexity" evidence="1">
    <location>
        <begin position="132"/>
        <end position="143"/>
    </location>
</feature>
<feature type="compositionally biased region" description="Basic residues" evidence="1">
    <location>
        <begin position="117"/>
        <end position="131"/>
    </location>
</feature>
<feature type="compositionally biased region" description="Low complexity" evidence="1">
    <location>
        <begin position="78"/>
        <end position="102"/>
    </location>
</feature>
<keyword evidence="3" id="KW-1185">Reference proteome</keyword>
<evidence type="ECO:0000256" key="1">
    <source>
        <dbReference type="SAM" id="MobiDB-lite"/>
    </source>
</evidence>
<comment type="caution">
    <text evidence="2">The sequence shown here is derived from an EMBL/GenBank/DDBJ whole genome shotgun (WGS) entry which is preliminary data.</text>
</comment>
<reference evidence="2" key="1">
    <citation type="submission" date="2020-05" db="EMBL/GenBank/DDBJ databases">
        <title>Mycena genomes resolve the evolution of fungal bioluminescence.</title>
        <authorList>
            <person name="Tsai I.J."/>
        </authorList>
    </citation>
    <scope>NUCLEOTIDE SEQUENCE</scope>
    <source>
        <strain evidence="2">160909Yilan</strain>
    </source>
</reference>
<sequence>MTEYDYSEEGRQRFLSTQRRITKWVRSTESASAPQFRSQPYSPPPMGSEAFRLQDYHPSASHSHRSHGQTSHRTYHESQPSRMSPSSSRSGSGSHFSSVTPSQSISQAPRTPSSTHSHSHSPTHSVSHHSSSHYSHPSSYHSLSHSHSHHHHHRHRHPTYVTPQPVLPPNTYGYRTPGVIIIPRRGQSPQVVFY</sequence>
<dbReference type="Proteomes" id="UP000623467">
    <property type="component" value="Unassembled WGS sequence"/>
</dbReference>
<accession>A0A8H6XK82</accession>
<feature type="compositionally biased region" description="Basic residues" evidence="1">
    <location>
        <begin position="144"/>
        <end position="158"/>
    </location>
</feature>
<evidence type="ECO:0000313" key="2">
    <source>
        <dbReference type="EMBL" id="KAF7342743.1"/>
    </source>
</evidence>
<dbReference type="EMBL" id="JACAZH010000024">
    <property type="protein sequence ID" value="KAF7342743.1"/>
    <property type="molecule type" value="Genomic_DNA"/>
</dbReference>
<name>A0A8H6XK82_9AGAR</name>
<feature type="region of interest" description="Disordered" evidence="1">
    <location>
        <begin position="24"/>
        <end position="166"/>
    </location>
</feature>